<dbReference type="Proteomes" id="UP000198305">
    <property type="component" value="Unassembled WGS sequence"/>
</dbReference>
<dbReference type="SUPFAM" id="SSF53927">
    <property type="entry name" value="Cytidine deaminase-like"/>
    <property type="match status" value="1"/>
</dbReference>
<keyword evidence="2 3" id="KW-0501">Molybdenum cofactor biosynthesis</keyword>
<dbReference type="PANTHER" id="PTHR30592">
    <property type="entry name" value="FORMATE DEHYDROGENASE"/>
    <property type="match status" value="1"/>
</dbReference>
<comment type="caution">
    <text evidence="3">Lacks conserved residue(s) required for the propagation of feature annotation.</text>
</comment>
<dbReference type="Gene3D" id="3.40.140.10">
    <property type="entry name" value="Cytidine Deaminase, domain 2"/>
    <property type="match status" value="1"/>
</dbReference>
<dbReference type="GO" id="GO:0016783">
    <property type="term" value="F:sulfurtransferase activity"/>
    <property type="evidence" value="ECO:0007669"/>
    <property type="project" value="InterPro"/>
</dbReference>
<dbReference type="OrthoDB" id="3197277at2"/>
<protein>
    <recommendedName>
        <fullName evidence="3">Sulfur carrier protein FdhD</fullName>
    </recommendedName>
</protein>
<keyword evidence="1 3" id="KW-0963">Cytoplasm</keyword>
<gene>
    <name evidence="3" type="primary">fdhD</name>
    <name evidence="4" type="ORF">SAMN05192560_1860</name>
</gene>
<dbReference type="HAMAP" id="MF_00187">
    <property type="entry name" value="FdhD"/>
    <property type="match status" value="1"/>
</dbReference>
<dbReference type="RefSeq" id="WP_089375939.1">
    <property type="nucleotide sequence ID" value="NZ_FZOA01000007.1"/>
</dbReference>
<dbReference type="GO" id="GO:0097163">
    <property type="term" value="F:sulfur carrier activity"/>
    <property type="evidence" value="ECO:0007669"/>
    <property type="project" value="UniProtKB-UniRule"/>
</dbReference>
<proteinExistence type="inferred from homology"/>
<dbReference type="PIRSF" id="PIRSF015626">
    <property type="entry name" value="FdhD"/>
    <property type="match status" value="1"/>
</dbReference>
<reference evidence="5" key="1">
    <citation type="submission" date="2017-06" db="EMBL/GenBank/DDBJ databases">
        <authorList>
            <person name="Varghese N."/>
            <person name="Submissions S."/>
        </authorList>
    </citation>
    <scope>NUCLEOTIDE SEQUENCE [LARGE SCALE GENOMIC DNA]</scope>
    <source>
        <strain evidence="5">Ca-68</strain>
    </source>
</reference>
<organism evidence="4 5">
    <name type="scientific">Methylobacillus rhizosphaerae</name>
    <dbReference type="NCBI Taxonomy" id="551994"/>
    <lineage>
        <taxon>Bacteria</taxon>
        <taxon>Pseudomonadati</taxon>
        <taxon>Pseudomonadota</taxon>
        <taxon>Betaproteobacteria</taxon>
        <taxon>Nitrosomonadales</taxon>
        <taxon>Methylophilaceae</taxon>
        <taxon>Methylobacillus</taxon>
    </lineage>
</organism>
<dbReference type="AlphaFoldDB" id="A0A239AFS9"/>
<dbReference type="Pfam" id="PF02634">
    <property type="entry name" value="FdhD-NarQ"/>
    <property type="match status" value="1"/>
</dbReference>
<dbReference type="NCBIfam" id="TIGR00129">
    <property type="entry name" value="fdhD_narQ"/>
    <property type="match status" value="1"/>
</dbReference>
<evidence type="ECO:0000256" key="3">
    <source>
        <dbReference type="HAMAP-Rule" id="MF_00187"/>
    </source>
</evidence>
<dbReference type="GO" id="GO:0005737">
    <property type="term" value="C:cytoplasm"/>
    <property type="evidence" value="ECO:0007669"/>
    <property type="project" value="UniProtKB-SubCell"/>
</dbReference>
<dbReference type="InterPro" id="IPR016193">
    <property type="entry name" value="Cytidine_deaminase-like"/>
</dbReference>
<evidence type="ECO:0000256" key="1">
    <source>
        <dbReference type="ARBA" id="ARBA00022490"/>
    </source>
</evidence>
<sequence length="278" mass="30297">MKHTEFLIDSDSTDSTITALKYANGQLREVEDRVAEEVPVAMIYNGISHAVMLATPADLADFALGFSLCEGILSSASDLYGIEIVQRVNGIELQMEIASENFAHLKERRRSMAGRTGCGLCGSESLDQAIRFPNRIQAQDIHFDAEVIYLAQRNMQALQALQGRTGATHACAWVNPEGEVLMVREDVGRHNALDKLIGARARQSSHAPGFVLTSSRASYEMVQKTASAHIPMLVAISAPTGLAIRMAEGCGLTLVGFARKEQHVVYSCAERLLHKELA</sequence>
<keyword evidence="5" id="KW-1185">Reference proteome</keyword>
<comment type="function">
    <text evidence="3">Required for formate dehydrogenase (FDH) activity. Acts as a sulfur carrier protein that transfers sulfur from IscS to the molybdenum cofactor prior to its insertion into FDH.</text>
</comment>
<dbReference type="EMBL" id="FZOA01000007">
    <property type="protein sequence ID" value="SNR93904.1"/>
    <property type="molecule type" value="Genomic_DNA"/>
</dbReference>
<dbReference type="GO" id="GO:0006777">
    <property type="term" value="P:Mo-molybdopterin cofactor biosynthetic process"/>
    <property type="evidence" value="ECO:0007669"/>
    <property type="project" value="UniProtKB-UniRule"/>
</dbReference>
<evidence type="ECO:0000313" key="5">
    <source>
        <dbReference type="Proteomes" id="UP000198305"/>
    </source>
</evidence>
<name>A0A239AFS9_9PROT</name>
<evidence type="ECO:0000256" key="2">
    <source>
        <dbReference type="ARBA" id="ARBA00023150"/>
    </source>
</evidence>
<accession>A0A239AFS9</accession>
<comment type="subcellular location">
    <subcellularLocation>
        <location evidence="3">Cytoplasm</location>
    </subcellularLocation>
</comment>
<feature type="active site" description="Cysteine persulfide intermediate" evidence="3">
    <location>
        <position position="118"/>
    </location>
</feature>
<dbReference type="Gene3D" id="3.10.20.10">
    <property type="match status" value="1"/>
</dbReference>
<evidence type="ECO:0000313" key="4">
    <source>
        <dbReference type="EMBL" id="SNR93904.1"/>
    </source>
</evidence>
<comment type="similarity">
    <text evidence="3">Belongs to the FdhD family.</text>
</comment>
<dbReference type="PANTHER" id="PTHR30592:SF1">
    <property type="entry name" value="SULFUR CARRIER PROTEIN FDHD"/>
    <property type="match status" value="1"/>
</dbReference>
<dbReference type="InterPro" id="IPR003786">
    <property type="entry name" value="FdhD"/>
</dbReference>